<dbReference type="PROSITE" id="PS50110">
    <property type="entry name" value="RESPONSE_REGULATORY"/>
    <property type="match status" value="1"/>
</dbReference>
<dbReference type="Gene3D" id="3.40.50.2300">
    <property type="match status" value="1"/>
</dbReference>
<gene>
    <name evidence="12" type="ORF">NSA47_00570</name>
</gene>
<protein>
    <recommendedName>
        <fullName evidence="1">Stage 0 sporulation protein A homolog</fullName>
    </recommendedName>
</protein>
<feature type="domain" description="OmpR/PhoB-type" evidence="11">
    <location>
        <begin position="122"/>
        <end position="216"/>
    </location>
</feature>
<comment type="function">
    <text evidence="7">May play the central regulatory role in sporulation. It may be an element of the effector pathway responsible for the activation of sporulation genes in response to nutritional stress. Spo0A may act in concert with spo0H (a sigma factor) to control the expression of some genes that are critical to the sporulation process.</text>
</comment>
<dbReference type="PANTHER" id="PTHR48111:SF21">
    <property type="entry name" value="DNA-BINDING DUAL MASTER TRANSCRIPTIONAL REGULATOR RPAA"/>
    <property type="match status" value="1"/>
</dbReference>
<evidence type="ECO:0000256" key="6">
    <source>
        <dbReference type="ARBA" id="ARBA00023163"/>
    </source>
</evidence>
<dbReference type="SMART" id="SM00862">
    <property type="entry name" value="Trans_reg_C"/>
    <property type="match status" value="1"/>
</dbReference>
<dbReference type="GO" id="GO:0006355">
    <property type="term" value="P:regulation of DNA-templated transcription"/>
    <property type="evidence" value="ECO:0007669"/>
    <property type="project" value="InterPro"/>
</dbReference>
<evidence type="ECO:0000256" key="8">
    <source>
        <dbReference type="PROSITE-ProRule" id="PRU00169"/>
    </source>
</evidence>
<dbReference type="GO" id="GO:0032993">
    <property type="term" value="C:protein-DNA complex"/>
    <property type="evidence" value="ECO:0007669"/>
    <property type="project" value="TreeGrafter"/>
</dbReference>
<dbReference type="InterPro" id="IPR011006">
    <property type="entry name" value="CheY-like_superfamily"/>
</dbReference>
<evidence type="ECO:0000259" key="11">
    <source>
        <dbReference type="PROSITE" id="PS51755"/>
    </source>
</evidence>
<dbReference type="SUPFAM" id="SSF52172">
    <property type="entry name" value="CheY-like"/>
    <property type="match status" value="1"/>
</dbReference>
<feature type="modified residue" description="4-aspartylphosphate" evidence="8">
    <location>
        <position position="52"/>
    </location>
</feature>
<dbReference type="Gene3D" id="1.10.10.10">
    <property type="entry name" value="Winged helix-like DNA-binding domain superfamily/Winged helix DNA-binding domain"/>
    <property type="match status" value="1"/>
</dbReference>
<dbReference type="CDD" id="cd00383">
    <property type="entry name" value="trans_reg_C"/>
    <property type="match status" value="1"/>
</dbReference>
<dbReference type="InterPro" id="IPR001789">
    <property type="entry name" value="Sig_transdc_resp-reg_receiver"/>
</dbReference>
<evidence type="ECO:0000256" key="5">
    <source>
        <dbReference type="ARBA" id="ARBA00023125"/>
    </source>
</evidence>
<evidence type="ECO:0000259" key="10">
    <source>
        <dbReference type="PROSITE" id="PS50110"/>
    </source>
</evidence>
<dbReference type="PANTHER" id="PTHR48111">
    <property type="entry name" value="REGULATOR OF RPOS"/>
    <property type="match status" value="1"/>
</dbReference>
<dbReference type="EMBL" id="JANKAS010000001">
    <property type="protein sequence ID" value="MCR1897483.1"/>
    <property type="molecule type" value="Genomic_DNA"/>
</dbReference>
<dbReference type="GO" id="GO:0000156">
    <property type="term" value="F:phosphorelay response regulator activity"/>
    <property type="evidence" value="ECO:0007669"/>
    <property type="project" value="TreeGrafter"/>
</dbReference>
<dbReference type="GO" id="GO:0000976">
    <property type="term" value="F:transcription cis-regulatory region binding"/>
    <property type="evidence" value="ECO:0007669"/>
    <property type="project" value="TreeGrafter"/>
</dbReference>
<evidence type="ECO:0000256" key="7">
    <source>
        <dbReference type="ARBA" id="ARBA00024867"/>
    </source>
</evidence>
<dbReference type="AlphaFoldDB" id="A0AAE3L319"/>
<dbReference type="GO" id="GO:0005829">
    <property type="term" value="C:cytosol"/>
    <property type="evidence" value="ECO:0007669"/>
    <property type="project" value="TreeGrafter"/>
</dbReference>
<dbReference type="SMART" id="SM00448">
    <property type="entry name" value="REC"/>
    <property type="match status" value="1"/>
</dbReference>
<evidence type="ECO:0000256" key="3">
    <source>
        <dbReference type="ARBA" id="ARBA00023012"/>
    </source>
</evidence>
<keyword evidence="3" id="KW-0902">Two-component regulatory system</keyword>
<feature type="DNA-binding region" description="OmpR/PhoB-type" evidence="9">
    <location>
        <begin position="122"/>
        <end position="216"/>
    </location>
</feature>
<evidence type="ECO:0000313" key="13">
    <source>
        <dbReference type="Proteomes" id="UP001205748"/>
    </source>
</evidence>
<accession>A0AAE3L319</accession>
<feature type="domain" description="Response regulatory" evidence="10">
    <location>
        <begin position="3"/>
        <end position="117"/>
    </location>
</feature>
<dbReference type="RefSeq" id="WP_257528888.1">
    <property type="nucleotide sequence ID" value="NZ_JANKAS010000001.1"/>
</dbReference>
<name>A0AAE3L319_9FIRM</name>
<sequence>MVRIMYLEDEETIREVVSEYLSLKNYQVDIAIDGKEALQFIDKQTYDLAILDIMVPFVSGLEVLDALRKKQSNCATIMLTALGDESSQIEAFNRYADDYMIKPFSPILLLKRIEAILRRTKNGKVKSEGLDIKSENFQVYYNQLPLHLTVTEFLIFEALYKHPQRVYTREQLLEIIAPDDFMVSDRVIDAHIKNLRKKLPKDMIKTIIGIGYCYEETENEHYS</sequence>
<dbReference type="InterPro" id="IPR036388">
    <property type="entry name" value="WH-like_DNA-bd_sf"/>
</dbReference>
<dbReference type="Proteomes" id="UP001205748">
    <property type="component" value="Unassembled WGS sequence"/>
</dbReference>
<evidence type="ECO:0000256" key="4">
    <source>
        <dbReference type="ARBA" id="ARBA00023015"/>
    </source>
</evidence>
<keyword evidence="5 9" id="KW-0238">DNA-binding</keyword>
<evidence type="ECO:0000256" key="2">
    <source>
        <dbReference type="ARBA" id="ARBA00022553"/>
    </source>
</evidence>
<evidence type="ECO:0000313" key="12">
    <source>
        <dbReference type="EMBL" id="MCR1897483.1"/>
    </source>
</evidence>
<dbReference type="InterPro" id="IPR001867">
    <property type="entry name" value="OmpR/PhoB-type_DNA-bd"/>
</dbReference>
<keyword evidence="13" id="KW-1185">Reference proteome</keyword>
<reference evidence="12" key="1">
    <citation type="submission" date="2022-07" db="EMBL/GenBank/DDBJ databases">
        <title>Enhanced cultured diversity of the mouse gut microbiota enables custom-made synthetic communities.</title>
        <authorList>
            <person name="Afrizal A."/>
        </authorList>
    </citation>
    <scope>NUCLEOTIDE SEQUENCE</scope>
    <source>
        <strain evidence="12">DSM 28593</strain>
    </source>
</reference>
<organism evidence="12 13">
    <name type="scientific">Irregularibacter muris</name>
    <dbReference type="NCBI Taxonomy" id="1796619"/>
    <lineage>
        <taxon>Bacteria</taxon>
        <taxon>Bacillati</taxon>
        <taxon>Bacillota</taxon>
        <taxon>Clostridia</taxon>
        <taxon>Eubacteriales</taxon>
        <taxon>Eubacteriaceae</taxon>
        <taxon>Irregularibacter</taxon>
    </lineage>
</organism>
<evidence type="ECO:0000256" key="9">
    <source>
        <dbReference type="PROSITE-ProRule" id="PRU01091"/>
    </source>
</evidence>
<comment type="caution">
    <text evidence="12">The sequence shown here is derived from an EMBL/GenBank/DDBJ whole genome shotgun (WGS) entry which is preliminary data.</text>
</comment>
<dbReference type="Pfam" id="PF00072">
    <property type="entry name" value="Response_reg"/>
    <property type="match status" value="1"/>
</dbReference>
<dbReference type="PROSITE" id="PS51755">
    <property type="entry name" value="OMPR_PHOB"/>
    <property type="match status" value="1"/>
</dbReference>
<keyword evidence="4" id="KW-0805">Transcription regulation</keyword>
<dbReference type="Pfam" id="PF00486">
    <property type="entry name" value="Trans_reg_C"/>
    <property type="match status" value="1"/>
</dbReference>
<dbReference type="InterPro" id="IPR039420">
    <property type="entry name" value="WalR-like"/>
</dbReference>
<proteinExistence type="predicted"/>
<keyword evidence="2 8" id="KW-0597">Phosphoprotein</keyword>
<keyword evidence="6" id="KW-0804">Transcription</keyword>
<dbReference type="CDD" id="cd17574">
    <property type="entry name" value="REC_OmpR"/>
    <property type="match status" value="1"/>
</dbReference>
<evidence type="ECO:0000256" key="1">
    <source>
        <dbReference type="ARBA" id="ARBA00018672"/>
    </source>
</evidence>